<sequence>MEFDAVLTPPPAGVSTSRRSLTFGDDPFFDDSPVRVDFSSPRPGSSYWKRRRRNFVDPSTSKEIERIRALGKRLSHVNSAFKTYLNFRLSFAEDMARGSLILLQRRQISRDVSASPSMLFGAAECDELATKRKQRTDVVNDLDQRCYARLSERVTSEVEKHVMCEEAKMPLAQMRSCNRYASVHCDGKARHADLLDHAWLSNESSLVRVYSTLHELCRTGGGVVYKARHRLTGVVYCIKRSVCRSCAEGDVCNAMNECQALSVLRHDKVVRFYNSWIESGSVLLQMEYCVGGSLFDCLHEVTPMHTTPSTPLSPNISHVDGDSVGAGGAAYRVLCGGTRQTALRGLSDAALTKLLGDVASALDYMHTKWCMAHRNVGLRTILVQLRPRAAHRAFGSEEAMKEARTRCHEVSLNVCYWLLKLLMLGGGDEVDFKLASFGMASRVSETEDARGDDVYALGVAVCRAVSISCLASKLRAGFGAGLPLADNEVKEVDASNVPASLQFIVQLMLRPLAVDRVTASDVVQYLVVTHNASLFAGYAIFLNKRVIWCFCGRCMMGRSGRMTPDEVGDTVDSVVHGKEMGTDSDGDFAGGGRLLQLERRVVEVLTIPSHEPNQPAEAFGIPTPGFINPPLIGILVDSQKASEPRASFRVLLGPDLVVVHFRKGEDKFRPTYLGGCVPNVDFGSSVRLEVDYMTINMKPLSNLEDYTSTAPKAVLVTHRARKAVKIILF</sequence>
<evidence type="ECO:0000256" key="2">
    <source>
        <dbReference type="ARBA" id="ARBA00022741"/>
    </source>
</evidence>
<dbReference type="GO" id="GO:0004672">
    <property type="term" value="F:protein kinase activity"/>
    <property type="evidence" value="ECO:0007669"/>
    <property type="project" value="InterPro"/>
</dbReference>
<gene>
    <name evidence="6" type="ORF">TASK_LOCUS2194</name>
</gene>
<dbReference type="InterPro" id="IPR000719">
    <property type="entry name" value="Prot_kinase_dom"/>
</dbReference>
<dbReference type="EMBL" id="UYRS01001173">
    <property type="protein sequence ID" value="VDK24536.1"/>
    <property type="molecule type" value="Genomic_DNA"/>
</dbReference>
<dbReference type="PANTHER" id="PTHR11042:SF190">
    <property type="entry name" value="MITOSIS INHIBITOR PROTEIN KINASE MIK1"/>
    <property type="match status" value="1"/>
</dbReference>
<dbReference type="PROSITE" id="PS50011">
    <property type="entry name" value="PROTEIN_KINASE_DOM"/>
    <property type="match status" value="1"/>
</dbReference>
<evidence type="ECO:0000256" key="3">
    <source>
        <dbReference type="ARBA" id="ARBA00022777"/>
    </source>
</evidence>
<reference evidence="8" key="1">
    <citation type="submission" date="2017-02" db="UniProtKB">
        <authorList>
            <consortium name="WormBaseParasite"/>
        </authorList>
    </citation>
    <scope>IDENTIFICATION</scope>
</reference>
<name>A0A0R3VXP9_TAEAS</name>
<evidence type="ECO:0000259" key="5">
    <source>
        <dbReference type="PROSITE" id="PS50011"/>
    </source>
</evidence>
<dbReference type="Gene3D" id="1.10.510.10">
    <property type="entry name" value="Transferase(Phosphotransferase) domain 1"/>
    <property type="match status" value="2"/>
</dbReference>
<dbReference type="InterPro" id="IPR011009">
    <property type="entry name" value="Kinase-like_dom_sf"/>
</dbReference>
<evidence type="ECO:0000313" key="6">
    <source>
        <dbReference type="EMBL" id="VDK24536.1"/>
    </source>
</evidence>
<dbReference type="InterPro" id="IPR050339">
    <property type="entry name" value="CC_SR_Kinase"/>
</dbReference>
<evidence type="ECO:0000313" key="7">
    <source>
        <dbReference type="Proteomes" id="UP000282613"/>
    </source>
</evidence>
<keyword evidence="3" id="KW-0418">Kinase</keyword>
<dbReference type="GO" id="GO:0005634">
    <property type="term" value="C:nucleus"/>
    <property type="evidence" value="ECO:0007669"/>
    <property type="project" value="TreeGrafter"/>
</dbReference>
<keyword evidence="4" id="KW-0067">ATP-binding</keyword>
<dbReference type="GO" id="GO:0005737">
    <property type="term" value="C:cytoplasm"/>
    <property type="evidence" value="ECO:0007669"/>
    <property type="project" value="TreeGrafter"/>
</dbReference>
<evidence type="ECO:0000313" key="8">
    <source>
        <dbReference type="WBParaSite" id="TASK_0000219301-mRNA-1"/>
    </source>
</evidence>
<dbReference type="GO" id="GO:0005524">
    <property type="term" value="F:ATP binding"/>
    <property type="evidence" value="ECO:0007669"/>
    <property type="project" value="UniProtKB-KW"/>
</dbReference>
<keyword evidence="1" id="KW-0808">Transferase</keyword>
<evidence type="ECO:0000256" key="4">
    <source>
        <dbReference type="ARBA" id="ARBA00022840"/>
    </source>
</evidence>
<evidence type="ECO:0000256" key="1">
    <source>
        <dbReference type="ARBA" id="ARBA00022679"/>
    </source>
</evidence>
<dbReference type="OrthoDB" id="5337378at2759"/>
<feature type="domain" description="Protein kinase" evidence="5">
    <location>
        <begin position="210"/>
        <end position="528"/>
    </location>
</feature>
<organism evidence="8">
    <name type="scientific">Taenia asiatica</name>
    <name type="common">Asian tapeworm</name>
    <dbReference type="NCBI Taxonomy" id="60517"/>
    <lineage>
        <taxon>Eukaryota</taxon>
        <taxon>Metazoa</taxon>
        <taxon>Spiralia</taxon>
        <taxon>Lophotrochozoa</taxon>
        <taxon>Platyhelminthes</taxon>
        <taxon>Cestoda</taxon>
        <taxon>Eucestoda</taxon>
        <taxon>Cyclophyllidea</taxon>
        <taxon>Taeniidae</taxon>
        <taxon>Taenia</taxon>
    </lineage>
</organism>
<dbReference type="Pfam" id="PF00069">
    <property type="entry name" value="Pkinase"/>
    <property type="match status" value="1"/>
</dbReference>
<dbReference type="SUPFAM" id="SSF56112">
    <property type="entry name" value="Protein kinase-like (PK-like)"/>
    <property type="match status" value="1"/>
</dbReference>
<dbReference type="STRING" id="60517.A0A0R3VXP9"/>
<reference evidence="6 7" key="2">
    <citation type="submission" date="2018-11" db="EMBL/GenBank/DDBJ databases">
        <authorList>
            <consortium name="Pathogen Informatics"/>
        </authorList>
    </citation>
    <scope>NUCLEOTIDE SEQUENCE [LARGE SCALE GENOMIC DNA]</scope>
</reference>
<protein>
    <submittedName>
        <fullName evidence="8">Protein kinase domain-containing protein</fullName>
    </submittedName>
</protein>
<keyword evidence="2" id="KW-0547">Nucleotide-binding</keyword>
<dbReference type="AlphaFoldDB" id="A0A0R3VXP9"/>
<keyword evidence="7" id="KW-1185">Reference proteome</keyword>
<accession>A0A0R3VXP9</accession>
<dbReference type="Proteomes" id="UP000282613">
    <property type="component" value="Unassembled WGS sequence"/>
</dbReference>
<dbReference type="WBParaSite" id="TASK_0000219301-mRNA-1">
    <property type="protein sequence ID" value="TASK_0000219301-mRNA-1"/>
    <property type="gene ID" value="TASK_0000219301"/>
</dbReference>
<dbReference type="PANTHER" id="PTHR11042">
    <property type="entry name" value="EUKARYOTIC TRANSLATION INITIATION FACTOR 2-ALPHA KINASE EIF2-ALPHA KINASE -RELATED"/>
    <property type="match status" value="1"/>
</dbReference>
<proteinExistence type="predicted"/>